<dbReference type="Proteomes" id="UP000521872">
    <property type="component" value="Unassembled WGS sequence"/>
</dbReference>
<accession>A0A8H4QV73</accession>
<evidence type="ECO:0000313" key="2">
    <source>
        <dbReference type="EMBL" id="KAF4617406.1"/>
    </source>
</evidence>
<reference evidence="2 3" key="1">
    <citation type="submission" date="2019-12" db="EMBL/GenBank/DDBJ databases">
        <authorList>
            <person name="Floudas D."/>
            <person name="Bentzer J."/>
            <person name="Ahren D."/>
            <person name="Johansson T."/>
            <person name="Persson P."/>
            <person name="Tunlid A."/>
        </authorList>
    </citation>
    <scope>NUCLEOTIDE SEQUENCE [LARGE SCALE GENOMIC DNA]</scope>
    <source>
        <strain evidence="2 3">CBS 102.39</strain>
    </source>
</reference>
<sequence>MLLECPTTAPRTVQAATSTTTTTAVPRDDKRHPGSRAIVHQPPQLLPERTTTCQRPSAPSLNAAGHQCLSPTTMLRAYEDEAAGVMCNGARVSRAAGVERIGL</sequence>
<name>A0A8H4QV73_9AGAR</name>
<feature type="region of interest" description="Disordered" evidence="1">
    <location>
        <begin position="1"/>
        <end position="37"/>
    </location>
</feature>
<dbReference type="AlphaFoldDB" id="A0A8H4QV73"/>
<proteinExistence type="predicted"/>
<dbReference type="EMBL" id="JAACJL010000030">
    <property type="protein sequence ID" value="KAF4617406.1"/>
    <property type="molecule type" value="Genomic_DNA"/>
</dbReference>
<keyword evidence="3" id="KW-1185">Reference proteome</keyword>
<gene>
    <name evidence="2" type="ORF">D9613_006371</name>
</gene>
<comment type="caution">
    <text evidence="2">The sequence shown here is derived from an EMBL/GenBank/DDBJ whole genome shotgun (WGS) entry which is preliminary data.</text>
</comment>
<protein>
    <submittedName>
        <fullName evidence="2">Uncharacterized protein</fullName>
    </submittedName>
</protein>
<evidence type="ECO:0000256" key="1">
    <source>
        <dbReference type="SAM" id="MobiDB-lite"/>
    </source>
</evidence>
<evidence type="ECO:0000313" key="3">
    <source>
        <dbReference type="Proteomes" id="UP000521872"/>
    </source>
</evidence>
<feature type="compositionally biased region" description="Low complexity" evidence="1">
    <location>
        <begin position="15"/>
        <end position="24"/>
    </location>
</feature>
<organism evidence="2 3">
    <name type="scientific">Agrocybe pediades</name>
    <dbReference type="NCBI Taxonomy" id="84607"/>
    <lineage>
        <taxon>Eukaryota</taxon>
        <taxon>Fungi</taxon>
        <taxon>Dikarya</taxon>
        <taxon>Basidiomycota</taxon>
        <taxon>Agaricomycotina</taxon>
        <taxon>Agaricomycetes</taxon>
        <taxon>Agaricomycetidae</taxon>
        <taxon>Agaricales</taxon>
        <taxon>Agaricineae</taxon>
        <taxon>Strophariaceae</taxon>
        <taxon>Agrocybe</taxon>
    </lineage>
</organism>